<evidence type="ECO:0000259" key="6">
    <source>
        <dbReference type="PROSITE" id="PS51471"/>
    </source>
</evidence>
<dbReference type="GO" id="GO:0046872">
    <property type="term" value="F:metal ion binding"/>
    <property type="evidence" value="ECO:0007669"/>
    <property type="project" value="UniProtKB-KW"/>
</dbReference>
<evidence type="ECO:0000313" key="8">
    <source>
        <dbReference type="Proteomes" id="UP000799428"/>
    </source>
</evidence>
<feature type="domain" description="Fe2OG dioxygenase" evidence="6">
    <location>
        <begin position="214"/>
        <end position="315"/>
    </location>
</feature>
<dbReference type="OrthoDB" id="288590at2759"/>
<dbReference type="GO" id="GO:0044283">
    <property type="term" value="P:small molecule biosynthetic process"/>
    <property type="evidence" value="ECO:0007669"/>
    <property type="project" value="UniProtKB-ARBA"/>
</dbReference>
<comment type="similarity">
    <text evidence="1 5">Belongs to the iron/ascorbate-dependent oxidoreductase family.</text>
</comment>
<dbReference type="PROSITE" id="PS51471">
    <property type="entry name" value="FE2OG_OXY"/>
    <property type="match status" value="1"/>
</dbReference>
<proteinExistence type="inferred from homology"/>
<gene>
    <name evidence="7" type="ORF">K504DRAFT_505973</name>
</gene>
<keyword evidence="4 5" id="KW-0408">Iron</keyword>
<evidence type="ECO:0000256" key="1">
    <source>
        <dbReference type="ARBA" id="ARBA00008056"/>
    </source>
</evidence>
<dbReference type="Pfam" id="PF03171">
    <property type="entry name" value="2OG-FeII_Oxy"/>
    <property type="match status" value="1"/>
</dbReference>
<keyword evidence="3 5" id="KW-0560">Oxidoreductase</keyword>
<sequence>MSATTTVTAKSESYEYYYHENTWDNKRRVLVGADALDTFSAIPLVDVGRIFSENIEERKAVAEEIANVCKKVGFMYIRNHGISQELIDRVYNLSRRFHAQPKEIKQECYAHNNQELRGWNEHFVQTPQGPVPKKGSFVYSYDPDNDPVLPQLTPEQRAMCLGTFNQWPSRPVGFRDTMLLYQRELLTFSRRLMHAFALGLGCEETYFDEYVTAPFVSIILQHYLPTYPDAEDLDSLGAHTDYETFTILNQDAVGGLEVLNRNGVYVPVPHIPGTFVVNIGDFLERISNDTFVSTVHRVRNATSRERYSFPFFFSFNMDADMGVIPSCASESNPPKYGTRNLYKFTKEMRERAKESHQTGVKNGVDAN</sequence>
<dbReference type="PANTHER" id="PTHR10209:SF881">
    <property type="entry name" value="FI07970P-RELATED"/>
    <property type="match status" value="1"/>
</dbReference>
<evidence type="ECO:0000256" key="4">
    <source>
        <dbReference type="ARBA" id="ARBA00023004"/>
    </source>
</evidence>
<organism evidence="7 8">
    <name type="scientific">Pleomassaria siparia CBS 279.74</name>
    <dbReference type="NCBI Taxonomy" id="1314801"/>
    <lineage>
        <taxon>Eukaryota</taxon>
        <taxon>Fungi</taxon>
        <taxon>Dikarya</taxon>
        <taxon>Ascomycota</taxon>
        <taxon>Pezizomycotina</taxon>
        <taxon>Dothideomycetes</taxon>
        <taxon>Pleosporomycetidae</taxon>
        <taxon>Pleosporales</taxon>
        <taxon>Pleomassariaceae</taxon>
        <taxon>Pleomassaria</taxon>
    </lineage>
</organism>
<dbReference type="AlphaFoldDB" id="A0A6G1JY82"/>
<evidence type="ECO:0000256" key="2">
    <source>
        <dbReference type="ARBA" id="ARBA00022723"/>
    </source>
</evidence>
<dbReference type="PRINTS" id="PR00682">
    <property type="entry name" value="IPNSYNTHASE"/>
</dbReference>
<dbReference type="Proteomes" id="UP000799428">
    <property type="component" value="Unassembled WGS sequence"/>
</dbReference>
<dbReference type="PANTHER" id="PTHR10209">
    <property type="entry name" value="OXIDOREDUCTASE, 2OG-FE II OXYGENASE FAMILY PROTEIN"/>
    <property type="match status" value="1"/>
</dbReference>
<dbReference type="EMBL" id="MU005778">
    <property type="protein sequence ID" value="KAF2705569.1"/>
    <property type="molecule type" value="Genomic_DNA"/>
</dbReference>
<reference evidence="7" key="1">
    <citation type="journal article" date="2020" name="Stud. Mycol.">
        <title>101 Dothideomycetes genomes: a test case for predicting lifestyles and emergence of pathogens.</title>
        <authorList>
            <person name="Haridas S."/>
            <person name="Albert R."/>
            <person name="Binder M."/>
            <person name="Bloem J."/>
            <person name="Labutti K."/>
            <person name="Salamov A."/>
            <person name="Andreopoulos B."/>
            <person name="Baker S."/>
            <person name="Barry K."/>
            <person name="Bills G."/>
            <person name="Bluhm B."/>
            <person name="Cannon C."/>
            <person name="Castanera R."/>
            <person name="Culley D."/>
            <person name="Daum C."/>
            <person name="Ezra D."/>
            <person name="Gonzalez J."/>
            <person name="Henrissat B."/>
            <person name="Kuo A."/>
            <person name="Liang C."/>
            <person name="Lipzen A."/>
            <person name="Lutzoni F."/>
            <person name="Magnuson J."/>
            <person name="Mondo S."/>
            <person name="Nolan M."/>
            <person name="Ohm R."/>
            <person name="Pangilinan J."/>
            <person name="Park H.-J."/>
            <person name="Ramirez L."/>
            <person name="Alfaro M."/>
            <person name="Sun H."/>
            <person name="Tritt A."/>
            <person name="Yoshinaga Y."/>
            <person name="Zwiers L.-H."/>
            <person name="Turgeon B."/>
            <person name="Goodwin S."/>
            <person name="Spatafora J."/>
            <person name="Crous P."/>
            <person name="Grigoriev I."/>
        </authorList>
    </citation>
    <scope>NUCLEOTIDE SEQUENCE</scope>
    <source>
        <strain evidence="7">CBS 279.74</strain>
    </source>
</reference>
<dbReference type="InterPro" id="IPR026992">
    <property type="entry name" value="DIOX_N"/>
</dbReference>
<evidence type="ECO:0000313" key="7">
    <source>
        <dbReference type="EMBL" id="KAF2705569.1"/>
    </source>
</evidence>
<name>A0A6G1JY82_9PLEO</name>
<dbReference type="InterPro" id="IPR044861">
    <property type="entry name" value="IPNS-like_FE2OG_OXY"/>
</dbReference>
<evidence type="ECO:0000256" key="5">
    <source>
        <dbReference type="RuleBase" id="RU003682"/>
    </source>
</evidence>
<dbReference type="Pfam" id="PF14226">
    <property type="entry name" value="DIOX_N"/>
    <property type="match status" value="1"/>
</dbReference>
<dbReference type="InterPro" id="IPR005123">
    <property type="entry name" value="Oxoglu/Fe-dep_dioxygenase_dom"/>
</dbReference>
<keyword evidence="8" id="KW-1185">Reference proteome</keyword>
<dbReference type="SUPFAM" id="SSF51197">
    <property type="entry name" value="Clavaminate synthase-like"/>
    <property type="match status" value="1"/>
</dbReference>
<accession>A0A6G1JY82</accession>
<dbReference type="GO" id="GO:0016491">
    <property type="term" value="F:oxidoreductase activity"/>
    <property type="evidence" value="ECO:0007669"/>
    <property type="project" value="UniProtKB-KW"/>
</dbReference>
<evidence type="ECO:0000256" key="3">
    <source>
        <dbReference type="ARBA" id="ARBA00023002"/>
    </source>
</evidence>
<dbReference type="Gene3D" id="2.60.120.330">
    <property type="entry name" value="B-lactam Antibiotic, Isopenicillin N Synthase, Chain"/>
    <property type="match status" value="1"/>
</dbReference>
<dbReference type="InterPro" id="IPR027443">
    <property type="entry name" value="IPNS-like_sf"/>
</dbReference>
<keyword evidence="2 5" id="KW-0479">Metal-binding</keyword>
<protein>
    <submittedName>
        <fullName evidence="7">Clavaminate synthase-like protein</fullName>
    </submittedName>
</protein>